<name>A0AA42AQE7_PAPNU</name>
<evidence type="ECO:0000256" key="1">
    <source>
        <dbReference type="ARBA" id="ARBA00022737"/>
    </source>
</evidence>
<evidence type="ECO:0000313" key="4">
    <source>
        <dbReference type="Proteomes" id="UP001177140"/>
    </source>
</evidence>
<evidence type="ECO:0008006" key="5">
    <source>
        <dbReference type="Google" id="ProtNLM"/>
    </source>
</evidence>
<evidence type="ECO:0000313" key="3">
    <source>
        <dbReference type="EMBL" id="MCL7039328.1"/>
    </source>
</evidence>
<feature type="repeat" description="PPR" evidence="2">
    <location>
        <begin position="192"/>
        <end position="226"/>
    </location>
</feature>
<dbReference type="Proteomes" id="UP001177140">
    <property type="component" value="Unassembled WGS sequence"/>
</dbReference>
<proteinExistence type="predicted"/>
<dbReference type="PROSITE" id="PS51375">
    <property type="entry name" value="PPR"/>
    <property type="match status" value="1"/>
</dbReference>
<dbReference type="Gene3D" id="1.25.40.10">
    <property type="entry name" value="Tetratricopeptide repeat domain"/>
    <property type="match status" value="1"/>
</dbReference>
<keyword evidence="4" id="KW-1185">Reference proteome</keyword>
<gene>
    <name evidence="3" type="ORF">MKW94_018599</name>
</gene>
<evidence type="ECO:0000256" key="2">
    <source>
        <dbReference type="PROSITE-ProRule" id="PRU00708"/>
    </source>
</evidence>
<dbReference type="InterPro" id="IPR002885">
    <property type="entry name" value="PPR_rpt"/>
</dbReference>
<protein>
    <recommendedName>
        <fullName evidence="5">Pentatricopeptide repeat-containing protein</fullName>
    </recommendedName>
</protein>
<dbReference type="InterPro" id="IPR011990">
    <property type="entry name" value="TPR-like_helical_dom_sf"/>
</dbReference>
<dbReference type="InterPro" id="IPR044646">
    <property type="entry name" value="EMB1417-like"/>
</dbReference>
<organism evidence="3 4">
    <name type="scientific">Papaver nudicaule</name>
    <name type="common">Iceland poppy</name>
    <dbReference type="NCBI Taxonomy" id="74823"/>
    <lineage>
        <taxon>Eukaryota</taxon>
        <taxon>Viridiplantae</taxon>
        <taxon>Streptophyta</taxon>
        <taxon>Embryophyta</taxon>
        <taxon>Tracheophyta</taxon>
        <taxon>Spermatophyta</taxon>
        <taxon>Magnoliopsida</taxon>
        <taxon>Ranunculales</taxon>
        <taxon>Papaveraceae</taxon>
        <taxon>Papaveroideae</taxon>
        <taxon>Papaver</taxon>
    </lineage>
</organism>
<comment type="caution">
    <text evidence="3">The sequence shown here is derived from an EMBL/GenBank/DDBJ whole genome shotgun (WGS) entry which is preliminary data.</text>
</comment>
<sequence length="277" mass="32108">MAQVGLGWFCSGCSCGGFPLQKLRAFTVHSATKVTDIKYIDCSNNHRNRRSLVQLNTSSIEKKSNNKQPRKTEHHLWMKRDSAESGHKALNLVRIISELPNDKEVVYGALDKWTAWETEFPLIAAAKALKILRQRSRWSHIIQVAKWMLSKGQGLTMGTYDTLLLAFDMDGRVEEAESLWNMIVHTHTRSISRRLCSRIISLYHHHHLPDKVIEVFADMEELGVKPDEDTVRRVAHAFQELGQEEIRKLFVNKYQCKWKYLHFNGERAKVKRDVWNG</sequence>
<accession>A0AA42AQE7</accession>
<reference evidence="3" key="1">
    <citation type="submission" date="2022-03" db="EMBL/GenBank/DDBJ databases">
        <title>A functionally conserved STORR gene fusion in Papaver species that diverged 16.8 million years ago.</title>
        <authorList>
            <person name="Catania T."/>
        </authorList>
    </citation>
    <scope>NUCLEOTIDE SEQUENCE</scope>
    <source>
        <strain evidence="3">S-191538</strain>
    </source>
</reference>
<dbReference type="AlphaFoldDB" id="A0AA42AQE7"/>
<keyword evidence="1" id="KW-0677">Repeat</keyword>
<dbReference type="EMBL" id="JAJJMA010200251">
    <property type="protein sequence ID" value="MCL7039328.1"/>
    <property type="molecule type" value="Genomic_DNA"/>
</dbReference>
<dbReference type="PANTHER" id="PTHR46782">
    <property type="entry name" value="OS01G0757700 PROTEIN"/>
    <property type="match status" value="1"/>
</dbReference>
<dbReference type="PANTHER" id="PTHR46782:SF2">
    <property type="entry name" value="OS07G0545900 PROTEIN"/>
    <property type="match status" value="1"/>
</dbReference>